<proteinExistence type="predicted"/>
<accession>A0A4D5S066</accession>
<dbReference type="EMBL" id="GHJT01008453">
    <property type="protein sequence ID" value="MOY42424.1"/>
    <property type="molecule type" value="Transcribed_RNA"/>
</dbReference>
<organism evidence="1">
    <name type="scientific">Ixodes scapularis</name>
    <name type="common">Black-legged tick</name>
    <name type="synonym">Deer tick</name>
    <dbReference type="NCBI Taxonomy" id="6945"/>
    <lineage>
        <taxon>Eukaryota</taxon>
        <taxon>Metazoa</taxon>
        <taxon>Ecdysozoa</taxon>
        <taxon>Arthropoda</taxon>
        <taxon>Chelicerata</taxon>
        <taxon>Arachnida</taxon>
        <taxon>Acari</taxon>
        <taxon>Parasitiformes</taxon>
        <taxon>Ixodida</taxon>
        <taxon>Ixodoidea</taxon>
        <taxon>Ixodidae</taxon>
        <taxon>Ixodinae</taxon>
        <taxon>Ixodes</taxon>
    </lineage>
</organism>
<protein>
    <submittedName>
        <fullName evidence="1">Putative secreted protein</fullName>
    </submittedName>
</protein>
<name>A0A4D5S066_IXOSC</name>
<reference evidence="1" key="1">
    <citation type="submission" date="2019-04" db="EMBL/GenBank/DDBJ databases">
        <title>An insight into the mialome of Ixodes scapularis.</title>
        <authorList>
            <person name="Ribeiro J.M."/>
            <person name="Mather T.N."/>
            <person name="Karim S."/>
        </authorList>
    </citation>
    <scope>NUCLEOTIDE SEQUENCE</scope>
</reference>
<dbReference type="AlphaFoldDB" id="A0A4D5S066"/>
<evidence type="ECO:0000313" key="1">
    <source>
        <dbReference type="EMBL" id="MOY42424.1"/>
    </source>
</evidence>
<sequence length="134" mass="15367">MGSLFFFFLFFYLGFHVLEQTNLLARVLFPTLFLPNSILFSLQLRVLAACARFSDPFFTVSNISFFGDVINSPLLFSSRHWPCNFEAPLALVCRFVRTSLPEAVDFIGHCGNLCLNKVSGCMIPRFFFQFRSQL</sequence>